<name>A0A6J4GKS6_9FLAO</name>
<evidence type="ECO:0000313" key="2">
    <source>
        <dbReference type="EMBL" id="CAA9198872.1"/>
    </source>
</evidence>
<organism evidence="2 3">
    <name type="scientific">Flavobacterium bizetiae</name>
    <dbReference type="NCBI Taxonomy" id="2704140"/>
    <lineage>
        <taxon>Bacteria</taxon>
        <taxon>Pseudomonadati</taxon>
        <taxon>Bacteroidota</taxon>
        <taxon>Flavobacteriia</taxon>
        <taxon>Flavobacteriales</taxon>
        <taxon>Flavobacteriaceae</taxon>
        <taxon>Flavobacterium</taxon>
    </lineage>
</organism>
<accession>A0A6J4GKS6</accession>
<dbReference type="Pfam" id="PF13628">
    <property type="entry name" value="DUF4142"/>
    <property type="match status" value="1"/>
</dbReference>
<reference evidence="2 3" key="1">
    <citation type="submission" date="2020-02" db="EMBL/GenBank/DDBJ databases">
        <authorList>
            <person name="Criscuolo A."/>
        </authorList>
    </citation>
    <scope>NUCLEOTIDE SEQUENCE [LARGE SCALE GENOMIC DNA]</scope>
    <source>
        <strain evidence="2">CIP105534</strain>
    </source>
</reference>
<evidence type="ECO:0000259" key="1">
    <source>
        <dbReference type="Pfam" id="PF13628"/>
    </source>
</evidence>
<proteinExistence type="predicted"/>
<dbReference type="Gene3D" id="1.20.1260.10">
    <property type="match status" value="1"/>
</dbReference>
<gene>
    <name evidence="2" type="ORF">FLA105534_02326</name>
</gene>
<dbReference type="InterPro" id="IPR012347">
    <property type="entry name" value="Ferritin-like"/>
</dbReference>
<dbReference type="AlphaFoldDB" id="A0A6J4GKS6"/>
<feature type="domain" description="DUF4142" evidence="1">
    <location>
        <begin position="66"/>
        <end position="185"/>
    </location>
</feature>
<keyword evidence="3" id="KW-1185">Reference proteome</keyword>
<sequence length="190" mass="21980">MKAVHQLKVTILRQFFLLIIILCITSCNKSNPIETSLKNETFNKTEKEEIEAFFFIATANVTKSIISKSQIAQQKSSDSTLQEWSRKIEINQNQLLQDVSKMANKKLIIITEINATHNKLDLYELIDADSTDFNKAYLSSMTESLKEQIGLFESISKQTNDKTILKLVLQYLPEQYQNLREMQRLNNEIN</sequence>
<protein>
    <recommendedName>
        <fullName evidence="1">DUF4142 domain-containing protein</fullName>
    </recommendedName>
</protein>
<dbReference type="InterPro" id="IPR025419">
    <property type="entry name" value="DUF4142"/>
</dbReference>
<dbReference type="Proteomes" id="UP000479938">
    <property type="component" value="Unassembled WGS sequence"/>
</dbReference>
<dbReference type="EMBL" id="CADCSU010000088">
    <property type="protein sequence ID" value="CAA9198872.1"/>
    <property type="molecule type" value="Genomic_DNA"/>
</dbReference>
<evidence type="ECO:0000313" key="3">
    <source>
        <dbReference type="Proteomes" id="UP000479938"/>
    </source>
</evidence>